<dbReference type="InterPro" id="IPR008689">
    <property type="entry name" value="ATP_synth_F0_dsu_mt"/>
</dbReference>
<evidence type="ECO:0000256" key="5">
    <source>
        <dbReference type="ARBA" id="ARBA00022781"/>
    </source>
</evidence>
<evidence type="ECO:0000313" key="11">
    <source>
        <dbReference type="EMBL" id="CAD8584861.1"/>
    </source>
</evidence>
<accession>A0A6T5YJG4</accession>
<dbReference type="EMBL" id="HBEW01006084">
    <property type="protein sequence ID" value="CAD8584861.1"/>
    <property type="molecule type" value="Transcribed_RNA"/>
</dbReference>
<evidence type="ECO:0000256" key="1">
    <source>
        <dbReference type="ARBA" id="ARBA00004273"/>
    </source>
</evidence>
<dbReference type="InterPro" id="IPR036228">
    <property type="entry name" value="ATP_synth_F0_dsu_sf_mt"/>
</dbReference>
<protein>
    <submittedName>
        <fullName evidence="11">Uncharacterized protein</fullName>
    </submittedName>
</protein>
<keyword evidence="5" id="KW-0375">Hydrogen ion transport</keyword>
<proteinExistence type="inferred from homology"/>
<evidence type="ECO:0000256" key="2">
    <source>
        <dbReference type="ARBA" id="ARBA00006842"/>
    </source>
</evidence>
<dbReference type="GO" id="GO:0015078">
    <property type="term" value="F:proton transmembrane transporter activity"/>
    <property type="evidence" value="ECO:0007669"/>
    <property type="project" value="InterPro"/>
</dbReference>
<feature type="coiled-coil region" evidence="10">
    <location>
        <begin position="110"/>
        <end position="155"/>
    </location>
</feature>
<keyword evidence="3" id="KW-0813">Transport</keyword>
<dbReference type="Gene3D" id="6.10.280.70">
    <property type="match status" value="1"/>
</dbReference>
<evidence type="ECO:0000256" key="9">
    <source>
        <dbReference type="ARBA" id="ARBA00023136"/>
    </source>
</evidence>
<evidence type="ECO:0000256" key="3">
    <source>
        <dbReference type="ARBA" id="ARBA00022448"/>
    </source>
</evidence>
<comment type="subcellular location">
    <subcellularLocation>
        <location evidence="1">Mitochondrion inner membrane</location>
    </subcellularLocation>
</comment>
<evidence type="ECO:0000256" key="7">
    <source>
        <dbReference type="ARBA" id="ARBA00023065"/>
    </source>
</evidence>
<keyword evidence="4" id="KW-0138">CF(0)</keyword>
<dbReference type="GO" id="GO:0045259">
    <property type="term" value="C:proton-transporting ATP synthase complex"/>
    <property type="evidence" value="ECO:0007669"/>
    <property type="project" value="UniProtKB-KW"/>
</dbReference>
<dbReference type="GO" id="GO:0015986">
    <property type="term" value="P:proton motive force-driven ATP synthesis"/>
    <property type="evidence" value="ECO:0007669"/>
    <property type="project" value="InterPro"/>
</dbReference>
<comment type="similarity">
    <text evidence="2">Belongs to the ATPase d subunit family.</text>
</comment>
<reference evidence="11" key="1">
    <citation type="submission" date="2021-01" db="EMBL/GenBank/DDBJ databases">
        <authorList>
            <person name="Corre E."/>
            <person name="Pelletier E."/>
            <person name="Niang G."/>
            <person name="Scheremetjew M."/>
            <person name="Finn R."/>
            <person name="Kale V."/>
            <person name="Holt S."/>
            <person name="Cochrane G."/>
            <person name="Meng A."/>
            <person name="Brown T."/>
            <person name="Cohen L."/>
        </authorList>
    </citation>
    <scope>NUCLEOTIDE SEQUENCE</scope>
    <source>
        <strain evidence="11">Clade-D-RCC2572</strain>
    </source>
</reference>
<gene>
    <name evidence="11" type="ORF">OMED0929_LOCUS5146</name>
</gene>
<dbReference type="AlphaFoldDB" id="A0A6T5YJG4"/>
<dbReference type="PANTHER" id="PTHR12700">
    <property type="entry name" value="ATP SYNTHASE SUBUNIT D, MITOCHONDRIAL"/>
    <property type="match status" value="1"/>
</dbReference>
<keyword evidence="7" id="KW-0406">Ion transport</keyword>
<keyword evidence="9" id="KW-0472">Membrane</keyword>
<evidence type="ECO:0000256" key="6">
    <source>
        <dbReference type="ARBA" id="ARBA00022792"/>
    </source>
</evidence>
<evidence type="ECO:0000256" key="10">
    <source>
        <dbReference type="SAM" id="Coils"/>
    </source>
</evidence>
<dbReference type="GO" id="GO:0005743">
    <property type="term" value="C:mitochondrial inner membrane"/>
    <property type="evidence" value="ECO:0007669"/>
    <property type="project" value="UniProtKB-SubCell"/>
</dbReference>
<evidence type="ECO:0000256" key="8">
    <source>
        <dbReference type="ARBA" id="ARBA00023128"/>
    </source>
</evidence>
<organism evidence="11">
    <name type="scientific">Ostreococcus mediterraneus</name>
    <dbReference type="NCBI Taxonomy" id="1486918"/>
    <lineage>
        <taxon>Eukaryota</taxon>
        <taxon>Viridiplantae</taxon>
        <taxon>Chlorophyta</taxon>
        <taxon>Mamiellophyceae</taxon>
        <taxon>Mamiellales</taxon>
        <taxon>Bathycoccaceae</taxon>
        <taxon>Ostreococcus</taxon>
    </lineage>
</organism>
<sequence>MLRAIARREVSAVRRVLTRGLAGDAAAPASSGASWDAVKVESLSETSRRELAGLQKAVADMRDAMARMAYKGPEPDFAAMKKETKNPEFVEEFEKAYKSVTAPDMAMTQVDTLKKNFAELEAQAKKHATHATTRMAELEAELKSIETQREKIGTMTMDEYFETNPELKKKIDERIKNDQWFDV</sequence>
<dbReference type="SUPFAM" id="SSF161065">
    <property type="entry name" value="ATP synthase D chain-like"/>
    <property type="match status" value="1"/>
</dbReference>
<keyword evidence="8" id="KW-0496">Mitochondrion</keyword>
<keyword evidence="10" id="KW-0175">Coiled coil</keyword>
<evidence type="ECO:0000256" key="4">
    <source>
        <dbReference type="ARBA" id="ARBA00022547"/>
    </source>
</evidence>
<keyword evidence="6" id="KW-0999">Mitochondrion inner membrane</keyword>
<dbReference type="Pfam" id="PF05873">
    <property type="entry name" value="Mt_ATP-synt_D"/>
    <property type="match status" value="1"/>
</dbReference>
<name>A0A6T5YJG4_9CHLO</name>